<keyword evidence="2" id="KW-1185">Reference proteome</keyword>
<accession>A0A1Q8R9A8</accession>
<evidence type="ECO:0000313" key="2">
    <source>
        <dbReference type="Proteomes" id="UP000186583"/>
    </source>
</evidence>
<sequence length="15" mass="1629">MNPAGLKALVMRKTV</sequence>
<gene>
    <name evidence="1" type="ORF">CCHL11_10421</name>
</gene>
<reference evidence="1 2" key="1">
    <citation type="submission" date="2016-11" db="EMBL/GenBank/DDBJ databases">
        <title>Draft Genome Assembly of Colletotrichum chlorophyti a pathogen of herbaceous plants.</title>
        <authorList>
            <person name="Gan P."/>
            <person name="Narusaka M."/>
            <person name="Tsushima A."/>
            <person name="Narusaka Y."/>
            <person name="Takano Y."/>
            <person name="Shirasu K."/>
        </authorList>
    </citation>
    <scope>NUCLEOTIDE SEQUENCE [LARGE SCALE GENOMIC DNA]</scope>
    <source>
        <strain evidence="1 2">NTL11</strain>
    </source>
</reference>
<dbReference type="Proteomes" id="UP000186583">
    <property type="component" value="Unassembled WGS sequence"/>
</dbReference>
<comment type="caution">
    <text evidence="1">The sequence shown here is derived from an EMBL/GenBank/DDBJ whole genome shotgun (WGS) entry which is preliminary data.</text>
</comment>
<organism evidence="1 2">
    <name type="scientific">Colletotrichum chlorophyti</name>
    <dbReference type="NCBI Taxonomy" id="708187"/>
    <lineage>
        <taxon>Eukaryota</taxon>
        <taxon>Fungi</taxon>
        <taxon>Dikarya</taxon>
        <taxon>Ascomycota</taxon>
        <taxon>Pezizomycotina</taxon>
        <taxon>Sordariomycetes</taxon>
        <taxon>Hypocreomycetidae</taxon>
        <taxon>Glomerellales</taxon>
        <taxon>Glomerellaceae</taxon>
        <taxon>Colletotrichum</taxon>
    </lineage>
</organism>
<name>A0A1Q8R9A8_9PEZI</name>
<dbReference type="EMBL" id="MPGH01000370">
    <property type="protein sequence ID" value="OLN80950.1"/>
    <property type="molecule type" value="Genomic_DNA"/>
</dbReference>
<evidence type="ECO:0000313" key="1">
    <source>
        <dbReference type="EMBL" id="OLN80950.1"/>
    </source>
</evidence>
<proteinExistence type="predicted"/>
<protein>
    <submittedName>
        <fullName evidence="1">Uncharacterized protein</fullName>
    </submittedName>
</protein>